<comment type="caution">
    <text evidence="2">The sequence shown here is derived from an EMBL/GenBank/DDBJ whole genome shotgun (WGS) entry which is preliminary data.</text>
</comment>
<name>A0ABU9ZL13_9HYPH</name>
<keyword evidence="3" id="KW-1185">Reference proteome</keyword>
<reference evidence="2 3" key="1">
    <citation type="journal article" date="2023" name="PLoS ONE">
        <title>Complete genome assembly of Hawai'i environmental nontuberculous mycobacteria reveals unexpected co-isolation with methylobacteria.</title>
        <authorList>
            <person name="Hendrix J."/>
            <person name="Epperson L.E."/>
            <person name="Tong E.I."/>
            <person name="Chan Y.L."/>
            <person name="Hasan N.A."/>
            <person name="Dawrs S.N."/>
            <person name="Norton G.J."/>
            <person name="Virdi R."/>
            <person name="Crooks J.L."/>
            <person name="Chan E.D."/>
            <person name="Honda J.R."/>
            <person name="Strong M."/>
        </authorList>
    </citation>
    <scope>NUCLEOTIDE SEQUENCE [LARGE SCALE GENOMIC DNA]</scope>
    <source>
        <strain evidence="2 3">NJH_HI01</strain>
    </source>
</reference>
<evidence type="ECO:0000256" key="1">
    <source>
        <dbReference type="SAM" id="MobiDB-lite"/>
    </source>
</evidence>
<dbReference type="RefSeq" id="WP_200671438.1">
    <property type="nucleotide sequence ID" value="NZ_JAQYXL010000001.1"/>
</dbReference>
<proteinExistence type="predicted"/>
<evidence type="ECO:0000313" key="3">
    <source>
        <dbReference type="Proteomes" id="UP001404845"/>
    </source>
</evidence>
<evidence type="ECO:0000313" key="2">
    <source>
        <dbReference type="EMBL" id="MEN3231720.1"/>
    </source>
</evidence>
<dbReference type="Proteomes" id="UP001404845">
    <property type="component" value="Unassembled WGS sequence"/>
</dbReference>
<feature type="region of interest" description="Disordered" evidence="1">
    <location>
        <begin position="120"/>
        <end position="149"/>
    </location>
</feature>
<accession>A0ABU9ZL13</accession>
<gene>
    <name evidence="2" type="ORF">PUR21_29510</name>
</gene>
<dbReference type="EMBL" id="JAQYXL010000001">
    <property type="protein sequence ID" value="MEN3231720.1"/>
    <property type="molecule type" value="Genomic_DNA"/>
</dbReference>
<sequence length="149" mass="16674">MHGRRPATAPETLRNALATRLSREMTEAERHGFGTATVWLTREETDLICEALRMAAGSDAARLDFLDRCAAALTAHDGTVRHWRMSIDQDGVMVDAASAMRRDGFAADGHASCRSAIDERMDELESARSEPAEDWHIRERRPTDRPKRA</sequence>
<organism evidence="2 3">
    <name type="scientific">Methylorubrum rhodesianum</name>
    <dbReference type="NCBI Taxonomy" id="29427"/>
    <lineage>
        <taxon>Bacteria</taxon>
        <taxon>Pseudomonadati</taxon>
        <taxon>Pseudomonadota</taxon>
        <taxon>Alphaproteobacteria</taxon>
        <taxon>Hyphomicrobiales</taxon>
        <taxon>Methylobacteriaceae</taxon>
        <taxon>Methylorubrum</taxon>
    </lineage>
</organism>
<protein>
    <submittedName>
        <fullName evidence="2">Uncharacterized protein</fullName>
    </submittedName>
</protein>